<organism evidence="1 2">
    <name type="scientific">Tanacetum coccineum</name>
    <dbReference type="NCBI Taxonomy" id="301880"/>
    <lineage>
        <taxon>Eukaryota</taxon>
        <taxon>Viridiplantae</taxon>
        <taxon>Streptophyta</taxon>
        <taxon>Embryophyta</taxon>
        <taxon>Tracheophyta</taxon>
        <taxon>Spermatophyta</taxon>
        <taxon>Magnoliopsida</taxon>
        <taxon>eudicotyledons</taxon>
        <taxon>Gunneridae</taxon>
        <taxon>Pentapetalae</taxon>
        <taxon>asterids</taxon>
        <taxon>campanulids</taxon>
        <taxon>Asterales</taxon>
        <taxon>Asteraceae</taxon>
        <taxon>Asteroideae</taxon>
        <taxon>Anthemideae</taxon>
        <taxon>Anthemidinae</taxon>
        <taxon>Tanacetum</taxon>
    </lineage>
</organism>
<evidence type="ECO:0000313" key="2">
    <source>
        <dbReference type="Proteomes" id="UP001151760"/>
    </source>
</evidence>
<sequence length="109" mass="11825">MDGVTVSAGIEGLAEYKASASNLRRIQVKTSSRSLRLLEAYSHLEGYQAEEQADLSFSKCGLGGISQIKHYGRTICVELKQNKARVVKVCKLLVEINKSGGDVPKNGRA</sequence>
<accession>A0ABQ4XAA2</accession>
<gene>
    <name evidence="1" type="ORF">Tco_0656727</name>
</gene>
<reference evidence="1" key="2">
    <citation type="submission" date="2022-01" db="EMBL/GenBank/DDBJ databases">
        <authorList>
            <person name="Yamashiro T."/>
            <person name="Shiraishi A."/>
            <person name="Satake H."/>
            <person name="Nakayama K."/>
        </authorList>
    </citation>
    <scope>NUCLEOTIDE SEQUENCE</scope>
</reference>
<dbReference type="Proteomes" id="UP001151760">
    <property type="component" value="Unassembled WGS sequence"/>
</dbReference>
<comment type="caution">
    <text evidence="1">The sequence shown here is derived from an EMBL/GenBank/DDBJ whole genome shotgun (WGS) entry which is preliminary data.</text>
</comment>
<dbReference type="EMBL" id="BQNB010009326">
    <property type="protein sequence ID" value="GJS61943.1"/>
    <property type="molecule type" value="Genomic_DNA"/>
</dbReference>
<evidence type="ECO:0000313" key="1">
    <source>
        <dbReference type="EMBL" id="GJS61943.1"/>
    </source>
</evidence>
<reference evidence="1" key="1">
    <citation type="journal article" date="2022" name="Int. J. Mol. Sci.">
        <title>Draft Genome of Tanacetum Coccineum: Genomic Comparison of Closely Related Tanacetum-Family Plants.</title>
        <authorList>
            <person name="Yamashiro T."/>
            <person name="Shiraishi A."/>
            <person name="Nakayama K."/>
            <person name="Satake H."/>
        </authorList>
    </citation>
    <scope>NUCLEOTIDE SEQUENCE</scope>
</reference>
<protein>
    <submittedName>
        <fullName evidence="1">Uncharacterized protein</fullName>
    </submittedName>
</protein>
<keyword evidence="2" id="KW-1185">Reference proteome</keyword>
<name>A0ABQ4XAA2_9ASTR</name>
<proteinExistence type="predicted"/>